<dbReference type="Proteomes" id="UP000738349">
    <property type="component" value="Unassembled WGS sequence"/>
</dbReference>
<dbReference type="PROSITE" id="PS00463">
    <property type="entry name" value="ZN2_CY6_FUNGAL_1"/>
    <property type="match status" value="1"/>
</dbReference>
<dbReference type="SMART" id="SM00066">
    <property type="entry name" value="GAL4"/>
    <property type="match status" value="1"/>
</dbReference>
<feature type="region of interest" description="Disordered" evidence="2">
    <location>
        <begin position="132"/>
        <end position="165"/>
    </location>
</feature>
<dbReference type="PANTHER" id="PTHR46910">
    <property type="entry name" value="TRANSCRIPTION FACTOR PDR1"/>
    <property type="match status" value="1"/>
</dbReference>
<dbReference type="GO" id="GO:0008270">
    <property type="term" value="F:zinc ion binding"/>
    <property type="evidence" value="ECO:0007669"/>
    <property type="project" value="InterPro"/>
</dbReference>
<gene>
    <name evidence="4" type="ORF">EDB81DRAFT_187461</name>
</gene>
<dbReference type="AlphaFoldDB" id="A0A9P9JLL0"/>
<evidence type="ECO:0000313" key="4">
    <source>
        <dbReference type="EMBL" id="KAH7171017.1"/>
    </source>
</evidence>
<dbReference type="Gene3D" id="4.10.240.10">
    <property type="entry name" value="Zn(2)-C6 fungal-type DNA-binding domain"/>
    <property type="match status" value="1"/>
</dbReference>
<dbReference type="GO" id="GO:0000981">
    <property type="term" value="F:DNA-binding transcription factor activity, RNA polymerase II-specific"/>
    <property type="evidence" value="ECO:0007669"/>
    <property type="project" value="InterPro"/>
</dbReference>
<dbReference type="OrthoDB" id="4150019at2759"/>
<name>A0A9P9JLL0_9HYPO</name>
<dbReference type="PANTHER" id="PTHR46910:SF40">
    <property type="entry name" value="ZN(II)2CYS6 TRANSCRIPTION FACTOR (EUROFUNG)"/>
    <property type="match status" value="1"/>
</dbReference>
<feature type="domain" description="Zn(2)-C6 fungal-type" evidence="3">
    <location>
        <begin position="80"/>
        <end position="114"/>
    </location>
</feature>
<dbReference type="InterPro" id="IPR036864">
    <property type="entry name" value="Zn2-C6_fun-type_DNA-bd_sf"/>
</dbReference>
<dbReference type="CDD" id="cd00067">
    <property type="entry name" value="GAL4"/>
    <property type="match status" value="1"/>
</dbReference>
<keyword evidence="5" id="KW-1185">Reference proteome</keyword>
<protein>
    <recommendedName>
        <fullName evidence="3">Zn(2)-C6 fungal-type domain-containing protein</fullName>
    </recommendedName>
</protein>
<dbReference type="InterPro" id="IPR050987">
    <property type="entry name" value="AtrR-like"/>
</dbReference>
<dbReference type="EMBL" id="JAGMUV010000002">
    <property type="protein sequence ID" value="KAH7171017.1"/>
    <property type="molecule type" value="Genomic_DNA"/>
</dbReference>
<accession>A0A9P9JLL0</accession>
<feature type="region of interest" description="Disordered" evidence="2">
    <location>
        <begin position="347"/>
        <end position="401"/>
    </location>
</feature>
<dbReference type="Pfam" id="PF00172">
    <property type="entry name" value="Zn_clus"/>
    <property type="match status" value="1"/>
</dbReference>
<evidence type="ECO:0000256" key="2">
    <source>
        <dbReference type="SAM" id="MobiDB-lite"/>
    </source>
</evidence>
<feature type="compositionally biased region" description="Pro residues" evidence="2">
    <location>
        <begin position="391"/>
        <end position="401"/>
    </location>
</feature>
<proteinExistence type="predicted"/>
<keyword evidence="1" id="KW-0539">Nucleus</keyword>
<evidence type="ECO:0000256" key="1">
    <source>
        <dbReference type="ARBA" id="ARBA00023242"/>
    </source>
</evidence>
<dbReference type="SUPFAM" id="SSF57701">
    <property type="entry name" value="Zn2/Cys6 DNA-binding domain"/>
    <property type="match status" value="1"/>
</dbReference>
<evidence type="ECO:0000313" key="5">
    <source>
        <dbReference type="Proteomes" id="UP000738349"/>
    </source>
</evidence>
<dbReference type="InterPro" id="IPR001138">
    <property type="entry name" value="Zn2Cys6_DnaBD"/>
</dbReference>
<reference evidence="4" key="1">
    <citation type="journal article" date="2021" name="Nat. Commun.">
        <title>Genetic determinants of endophytism in the Arabidopsis root mycobiome.</title>
        <authorList>
            <person name="Mesny F."/>
            <person name="Miyauchi S."/>
            <person name="Thiergart T."/>
            <person name="Pickel B."/>
            <person name="Atanasova L."/>
            <person name="Karlsson M."/>
            <person name="Huettel B."/>
            <person name="Barry K.W."/>
            <person name="Haridas S."/>
            <person name="Chen C."/>
            <person name="Bauer D."/>
            <person name="Andreopoulos W."/>
            <person name="Pangilinan J."/>
            <person name="LaButti K."/>
            <person name="Riley R."/>
            <person name="Lipzen A."/>
            <person name="Clum A."/>
            <person name="Drula E."/>
            <person name="Henrissat B."/>
            <person name="Kohler A."/>
            <person name="Grigoriev I.V."/>
            <person name="Martin F.M."/>
            <person name="Hacquard S."/>
        </authorList>
    </citation>
    <scope>NUCLEOTIDE SEQUENCE</scope>
    <source>
        <strain evidence="4">MPI-CAGE-AT-0147</strain>
    </source>
</reference>
<feature type="compositionally biased region" description="Polar residues" evidence="2">
    <location>
        <begin position="132"/>
        <end position="152"/>
    </location>
</feature>
<feature type="region of interest" description="Disordered" evidence="2">
    <location>
        <begin position="36"/>
        <end position="69"/>
    </location>
</feature>
<comment type="caution">
    <text evidence="4">The sequence shown here is derived from an EMBL/GenBank/DDBJ whole genome shotgun (WGS) entry which is preliminary data.</text>
</comment>
<sequence>MSSHQYPLPPASSVADVSQPAYAPTYHTLPQQPSSIVPYAASGARPSQSSNTRLHHQPTQFGTLTDKRKNKLGYHRTTVACGNCRRRKIRCAPGPLDDQNRCANCVRMNKDCIFYPVDQPPPTELQAELAPLTSSTEPKGTASLSPEASSGNLAKHSGKHPLGSIPQRMRKVLPSNFKSGNVEVHSPEARVTLGSSMNKTVDFGGQPVANWIHADLSRSPISNPADLNQTWRGYPPESPMSAQFSPFGPATPTSTWVPGDAESDSQGDMPWGNYPPPGRSMSYGGEPLTGQHPIQYPPGSQSRQFDRRASMFPDMYTPSMAMPMPGMETSGGLETDPLGQLPAGGTLTQGFGAWNQPQPPQQSSYPYPAWGYGEPGQPMQAEPGHHLSDNEPPPDVYYPPR</sequence>
<feature type="compositionally biased region" description="Polar residues" evidence="2">
    <location>
        <begin position="45"/>
        <end position="63"/>
    </location>
</feature>
<dbReference type="PROSITE" id="PS50048">
    <property type="entry name" value="ZN2_CY6_FUNGAL_2"/>
    <property type="match status" value="1"/>
</dbReference>
<organism evidence="4 5">
    <name type="scientific">Dactylonectria macrodidyma</name>
    <dbReference type="NCBI Taxonomy" id="307937"/>
    <lineage>
        <taxon>Eukaryota</taxon>
        <taxon>Fungi</taxon>
        <taxon>Dikarya</taxon>
        <taxon>Ascomycota</taxon>
        <taxon>Pezizomycotina</taxon>
        <taxon>Sordariomycetes</taxon>
        <taxon>Hypocreomycetidae</taxon>
        <taxon>Hypocreales</taxon>
        <taxon>Nectriaceae</taxon>
        <taxon>Dactylonectria</taxon>
    </lineage>
</organism>
<evidence type="ECO:0000259" key="3">
    <source>
        <dbReference type="PROSITE" id="PS50048"/>
    </source>
</evidence>